<feature type="signal peptide" evidence="1">
    <location>
        <begin position="1"/>
        <end position="22"/>
    </location>
</feature>
<dbReference type="Proteomes" id="UP000183461">
    <property type="component" value="Unassembled WGS sequence"/>
</dbReference>
<dbReference type="PROSITE" id="PS51766">
    <property type="entry name" value="DOCKERIN"/>
    <property type="match status" value="1"/>
</dbReference>
<organism evidence="3 4">
    <name type="scientific">Ruminococcus flavefaciens</name>
    <dbReference type="NCBI Taxonomy" id="1265"/>
    <lineage>
        <taxon>Bacteria</taxon>
        <taxon>Bacillati</taxon>
        <taxon>Bacillota</taxon>
        <taxon>Clostridia</taxon>
        <taxon>Eubacteriales</taxon>
        <taxon>Oscillospiraceae</taxon>
        <taxon>Ruminococcus</taxon>
    </lineage>
</organism>
<dbReference type="GO" id="GO:0004553">
    <property type="term" value="F:hydrolase activity, hydrolyzing O-glycosyl compounds"/>
    <property type="evidence" value="ECO:0007669"/>
    <property type="project" value="InterPro"/>
</dbReference>
<feature type="domain" description="Dockerin" evidence="2">
    <location>
        <begin position="320"/>
        <end position="392"/>
    </location>
</feature>
<dbReference type="InterPro" id="IPR036439">
    <property type="entry name" value="Dockerin_dom_sf"/>
</dbReference>
<dbReference type="AlphaFoldDB" id="A0A1K1PG40"/>
<evidence type="ECO:0000313" key="4">
    <source>
        <dbReference type="Proteomes" id="UP000183461"/>
    </source>
</evidence>
<name>A0A1K1PG40_RUMFL</name>
<dbReference type="RefSeq" id="WP_072300881.1">
    <property type="nucleotide sequence ID" value="NZ_FPIP01000008.1"/>
</dbReference>
<feature type="chain" id="PRO_5038683922" description="Dockerin domain-containing protein" evidence="1">
    <location>
        <begin position="23"/>
        <end position="408"/>
    </location>
</feature>
<dbReference type="Pfam" id="PF00404">
    <property type="entry name" value="Dockerin_1"/>
    <property type="match status" value="1"/>
</dbReference>
<accession>A0A1K1PG40</accession>
<dbReference type="SUPFAM" id="SSF63446">
    <property type="entry name" value="Type I dockerin domain"/>
    <property type="match status" value="1"/>
</dbReference>
<keyword evidence="1" id="KW-0732">Signal</keyword>
<evidence type="ECO:0000259" key="2">
    <source>
        <dbReference type="PROSITE" id="PS51766"/>
    </source>
</evidence>
<evidence type="ECO:0000256" key="1">
    <source>
        <dbReference type="SAM" id="SignalP"/>
    </source>
</evidence>
<dbReference type="InterPro" id="IPR002105">
    <property type="entry name" value="Dockerin_1_rpt"/>
</dbReference>
<dbReference type="InterPro" id="IPR016134">
    <property type="entry name" value="Dockerin_dom"/>
</dbReference>
<evidence type="ECO:0000313" key="3">
    <source>
        <dbReference type="EMBL" id="SFW45646.1"/>
    </source>
</evidence>
<proteinExistence type="predicted"/>
<reference evidence="4" key="1">
    <citation type="submission" date="2016-11" db="EMBL/GenBank/DDBJ databases">
        <authorList>
            <person name="Varghese N."/>
            <person name="Submissions S."/>
        </authorList>
    </citation>
    <scope>NUCLEOTIDE SEQUENCE [LARGE SCALE GENOMIC DNA]</scope>
    <source>
        <strain evidence="4">YL228</strain>
    </source>
</reference>
<sequence length="408" mass="45008">MKKAKMIAAVMALLMAGGSVNYAPDNSADSLFTANAATASTTTELNLKGSFSNSDYYEFKQGSDDNSFIFSIELYDDRGTSAKLLKFREQIKDFEYAFVFDDKNVVVQKNALCNLGDFYSVQAKLKFPENTPMREYGFKIVVTKAIDKNGKDVTSKFNTYNGKYSILDKNGKDTGRPDPEVEIVKITSMSISRAASGAEKLAGNERTLTDKGYYVSGNINGKDHYFKEFDYDVELDDPKAVILEKKLSAEQQSYGGYFFYPTVKIKIPDDSAVGNHECKITIKKAVDLNGKDVTNKLLSNTLFYYYTVTGNEGTTPVTKGKPSLGDPNGDGAINAIDASIILTTYTRIATSRSKPTSDELAYCDVNNDGAVNAIDASYVLSYYAYNATNKNKISFTDYINKNAETNSH</sequence>
<dbReference type="EMBL" id="FPIP01000008">
    <property type="protein sequence ID" value="SFW45646.1"/>
    <property type="molecule type" value="Genomic_DNA"/>
</dbReference>
<dbReference type="GO" id="GO:0000272">
    <property type="term" value="P:polysaccharide catabolic process"/>
    <property type="evidence" value="ECO:0007669"/>
    <property type="project" value="InterPro"/>
</dbReference>
<gene>
    <name evidence="3" type="ORF">SAMN02910280_2680</name>
</gene>
<dbReference type="Gene3D" id="1.10.1330.10">
    <property type="entry name" value="Dockerin domain"/>
    <property type="match status" value="2"/>
</dbReference>
<protein>
    <recommendedName>
        <fullName evidence="2">Dockerin domain-containing protein</fullName>
    </recommendedName>
</protein>